<name>A0ABT2PCQ9_9MICO</name>
<dbReference type="Proteomes" id="UP001300496">
    <property type="component" value="Unassembled WGS sequence"/>
</dbReference>
<protein>
    <submittedName>
        <fullName evidence="1">HEAT repeat domain-containing protein</fullName>
    </submittedName>
</protein>
<gene>
    <name evidence="1" type="ORF">N4R40_08275</name>
</gene>
<accession>A0ABT2PCQ9</accession>
<dbReference type="RefSeq" id="WP_261606901.1">
    <property type="nucleotide sequence ID" value="NZ_JAODOR010000010.1"/>
</dbReference>
<keyword evidence="2" id="KW-1185">Reference proteome</keyword>
<evidence type="ECO:0000313" key="2">
    <source>
        <dbReference type="Proteomes" id="UP001300496"/>
    </source>
</evidence>
<reference evidence="1 2" key="1">
    <citation type="journal article" date="2024" name="Int. J. Syst. Evol. Microbiol.">
        <title>Microbacterium memoriense sp. nov., a member of the Actinomycetota from marine beach sediment of the north coast of Portugal.</title>
        <authorList>
            <person name="Santos J.D.N.D."/>
            <person name="Klimek D."/>
            <person name="Calusinska M."/>
            <person name="Lobo-da-Cunha A."/>
            <person name="Catita J."/>
            <person name="Goncalves H."/>
            <person name="Gonzalez I."/>
            <person name="Lage O.M."/>
        </authorList>
    </citation>
    <scope>NUCLEOTIDE SEQUENCE [LARGE SCALE GENOMIC DNA]</scope>
    <source>
        <strain evidence="1 2">PMIC_1C1B</strain>
    </source>
</reference>
<dbReference type="EMBL" id="JAODOR010000010">
    <property type="protein sequence ID" value="MCT9002359.1"/>
    <property type="molecule type" value="Genomic_DNA"/>
</dbReference>
<comment type="caution">
    <text evidence="1">The sequence shown here is derived from an EMBL/GenBank/DDBJ whole genome shotgun (WGS) entry which is preliminary data.</text>
</comment>
<proteinExistence type="predicted"/>
<organism evidence="1 2">
    <name type="scientific">Microbacterium memoriense</name>
    <dbReference type="NCBI Taxonomy" id="2978350"/>
    <lineage>
        <taxon>Bacteria</taxon>
        <taxon>Bacillati</taxon>
        <taxon>Actinomycetota</taxon>
        <taxon>Actinomycetes</taxon>
        <taxon>Micrococcales</taxon>
        <taxon>Microbacteriaceae</taxon>
        <taxon>Microbacterium</taxon>
    </lineage>
</organism>
<sequence>MAGYASLQIVDLLIADGGEYTAMCAAAILARRGEDPTCEARARRLAADARWRVREGVALGVQVLGSVSPDAIIEITRAWANDEGPLVQRAAVASICEPRLLHSEATAAAALRVCGRVTAHYAELVPQQRRASGARALRQALGYCWSIAVAASPAEGLRAFRALDTTDADIAWVVQQNVGKKRLAALL</sequence>
<evidence type="ECO:0000313" key="1">
    <source>
        <dbReference type="EMBL" id="MCT9002359.1"/>
    </source>
</evidence>